<dbReference type="PANTHER" id="PTHR34292:SF2">
    <property type="entry name" value="OUTER SPORE WALL PROTEIN LDS1"/>
    <property type="match status" value="1"/>
</dbReference>
<feature type="transmembrane region" description="Helical" evidence="5">
    <location>
        <begin position="239"/>
        <end position="259"/>
    </location>
</feature>
<sequence>MSLLRRSVDTILTNSNQVAFQAKAVVHSQAYLYPPLGALYLVEHYTLWPTLLRRIFPCFILSVSVVIPMFILTYVPQAAVLTFTEGLLGPLSAIALVLSESSVIINVLSRTFLLEQALNDIFDATLICEGQVSLVSKGREIRPGKNSDGVKKLGKLLKKPLQTFSPSTIMQYIFMLPLNLIPVVGTAVFLVLQGQKIGPIYHTRYYQLKGYIGSDREAFIRENRGSYIAFGTTVMIMNLVPLASIFITFASTVGAALWASDIERRIQGPVPTFDIFEEDEARDKTRKAQ</sequence>
<dbReference type="Pfam" id="PF07264">
    <property type="entry name" value="EI24"/>
    <property type="match status" value="1"/>
</dbReference>
<comment type="subcellular location">
    <subcellularLocation>
        <location evidence="1">Membrane</location>
        <topology evidence="1">Multi-pass membrane protein</topology>
    </subcellularLocation>
</comment>
<dbReference type="STRING" id="2282107.A0A286UKK5"/>
<evidence type="ECO:0000256" key="4">
    <source>
        <dbReference type="ARBA" id="ARBA00023136"/>
    </source>
</evidence>
<proteinExistence type="predicted"/>
<evidence type="ECO:0008006" key="8">
    <source>
        <dbReference type="Google" id="ProtNLM"/>
    </source>
</evidence>
<keyword evidence="2 5" id="KW-0812">Transmembrane</keyword>
<keyword evidence="7" id="KW-1185">Reference proteome</keyword>
<evidence type="ECO:0000313" key="7">
    <source>
        <dbReference type="Proteomes" id="UP000217199"/>
    </source>
</evidence>
<name>A0A286UKK5_9AGAM</name>
<dbReference type="EMBL" id="NBII01000004">
    <property type="protein sequence ID" value="PAV20014.1"/>
    <property type="molecule type" value="Genomic_DNA"/>
</dbReference>
<evidence type="ECO:0000256" key="5">
    <source>
        <dbReference type="SAM" id="Phobius"/>
    </source>
</evidence>
<evidence type="ECO:0000256" key="2">
    <source>
        <dbReference type="ARBA" id="ARBA00022692"/>
    </source>
</evidence>
<dbReference type="GO" id="GO:0005811">
    <property type="term" value="C:lipid droplet"/>
    <property type="evidence" value="ECO:0007669"/>
    <property type="project" value="TreeGrafter"/>
</dbReference>
<organism evidence="6 7">
    <name type="scientific">Pyrrhoderma noxium</name>
    <dbReference type="NCBI Taxonomy" id="2282107"/>
    <lineage>
        <taxon>Eukaryota</taxon>
        <taxon>Fungi</taxon>
        <taxon>Dikarya</taxon>
        <taxon>Basidiomycota</taxon>
        <taxon>Agaricomycotina</taxon>
        <taxon>Agaricomycetes</taxon>
        <taxon>Hymenochaetales</taxon>
        <taxon>Hymenochaetaceae</taxon>
        <taxon>Pyrrhoderma</taxon>
    </lineage>
</organism>
<evidence type="ECO:0000256" key="1">
    <source>
        <dbReference type="ARBA" id="ARBA00004141"/>
    </source>
</evidence>
<evidence type="ECO:0000313" key="6">
    <source>
        <dbReference type="EMBL" id="PAV20014.1"/>
    </source>
</evidence>
<accession>A0A286UKK5</accession>
<dbReference type="InterPro" id="IPR052786">
    <property type="entry name" value="Spore_wall_assembly"/>
</dbReference>
<feature type="transmembrane region" description="Helical" evidence="5">
    <location>
        <begin position="87"/>
        <end position="108"/>
    </location>
</feature>
<dbReference type="AlphaFoldDB" id="A0A286UKK5"/>
<evidence type="ECO:0000256" key="3">
    <source>
        <dbReference type="ARBA" id="ARBA00022989"/>
    </source>
</evidence>
<dbReference type="GO" id="GO:0005619">
    <property type="term" value="C:ascospore wall"/>
    <property type="evidence" value="ECO:0007669"/>
    <property type="project" value="TreeGrafter"/>
</dbReference>
<dbReference type="PANTHER" id="PTHR34292">
    <property type="entry name" value="OUTER SPORE WALL PROTEIN LDS1"/>
    <property type="match status" value="1"/>
</dbReference>
<dbReference type="InParanoid" id="A0A286UKK5"/>
<comment type="caution">
    <text evidence="6">The sequence shown here is derived from an EMBL/GenBank/DDBJ whole genome shotgun (WGS) entry which is preliminary data.</text>
</comment>
<feature type="transmembrane region" description="Helical" evidence="5">
    <location>
        <begin position="172"/>
        <end position="192"/>
    </location>
</feature>
<keyword evidence="4 5" id="KW-0472">Membrane</keyword>
<gene>
    <name evidence="6" type="ORF">PNOK_0494800</name>
</gene>
<protein>
    <recommendedName>
        <fullName evidence="8">Outer spore wall protein RRT8</fullName>
    </recommendedName>
</protein>
<reference evidence="6 7" key="1">
    <citation type="journal article" date="2017" name="Mol. Ecol.">
        <title>Comparative and population genomic landscape of Phellinus noxius: A hypervariable fungus causing root rot in trees.</title>
        <authorList>
            <person name="Chung C.L."/>
            <person name="Lee T.J."/>
            <person name="Akiba M."/>
            <person name="Lee H.H."/>
            <person name="Kuo T.H."/>
            <person name="Liu D."/>
            <person name="Ke H.M."/>
            <person name="Yokoi T."/>
            <person name="Roa M.B."/>
            <person name="Lu M.J."/>
            <person name="Chang Y.Y."/>
            <person name="Ann P.J."/>
            <person name="Tsai J.N."/>
            <person name="Chen C.Y."/>
            <person name="Tzean S.S."/>
            <person name="Ota Y."/>
            <person name="Hattori T."/>
            <person name="Sahashi N."/>
            <person name="Liou R.F."/>
            <person name="Kikuchi T."/>
            <person name="Tsai I.J."/>
        </authorList>
    </citation>
    <scope>NUCLEOTIDE SEQUENCE [LARGE SCALE GENOMIC DNA]</scope>
    <source>
        <strain evidence="6 7">FFPRI411160</strain>
    </source>
</reference>
<keyword evidence="3 5" id="KW-1133">Transmembrane helix</keyword>
<feature type="transmembrane region" description="Helical" evidence="5">
    <location>
        <begin position="55"/>
        <end position="75"/>
    </location>
</feature>
<dbReference type="InterPro" id="IPR059112">
    <property type="entry name" value="CysZ/EI24"/>
</dbReference>
<dbReference type="Proteomes" id="UP000217199">
    <property type="component" value="Unassembled WGS sequence"/>
</dbReference>
<dbReference type="OrthoDB" id="2107885at2759"/>